<dbReference type="Proteomes" id="UP000585638">
    <property type="component" value="Unassembled WGS sequence"/>
</dbReference>
<evidence type="ECO:0000256" key="4">
    <source>
        <dbReference type="ARBA" id="ARBA00022692"/>
    </source>
</evidence>
<feature type="transmembrane region" description="Helical" evidence="7">
    <location>
        <begin position="409"/>
        <end position="430"/>
    </location>
</feature>
<keyword evidence="3" id="KW-1003">Cell membrane</keyword>
<comment type="subcellular location">
    <subcellularLocation>
        <location evidence="1">Cell membrane</location>
        <topology evidence="1">Multi-pass membrane protein</topology>
    </subcellularLocation>
</comment>
<dbReference type="InterPro" id="IPR036259">
    <property type="entry name" value="MFS_trans_sf"/>
</dbReference>
<dbReference type="Gene3D" id="1.20.1250.20">
    <property type="entry name" value="MFS general substrate transporter like domains"/>
    <property type="match status" value="1"/>
</dbReference>
<feature type="transmembrane region" description="Helical" evidence="7">
    <location>
        <begin position="212"/>
        <end position="230"/>
    </location>
</feature>
<dbReference type="Gene3D" id="1.20.1720.10">
    <property type="entry name" value="Multidrug resistance protein D"/>
    <property type="match status" value="1"/>
</dbReference>
<dbReference type="Pfam" id="PF07690">
    <property type="entry name" value="MFS_1"/>
    <property type="match status" value="1"/>
</dbReference>
<feature type="transmembrane region" description="Helical" evidence="7">
    <location>
        <begin position="150"/>
        <end position="172"/>
    </location>
</feature>
<feature type="transmembrane region" description="Helical" evidence="7">
    <location>
        <begin position="343"/>
        <end position="363"/>
    </location>
</feature>
<organism evidence="9 10">
    <name type="scientific">Kutzneria kofuensis</name>
    <dbReference type="NCBI Taxonomy" id="103725"/>
    <lineage>
        <taxon>Bacteria</taxon>
        <taxon>Bacillati</taxon>
        <taxon>Actinomycetota</taxon>
        <taxon>Actinomycetes</taxon>
        <taxon>Pseudonocardiales</taxon>
        <taxon>Pseudonocardiaceae</taxon>
        <taxon>Kutzneria</taxon>
    </lineage>
</organism>
<sequence>MTSHSGGDARISEHASAVAKSRGPVLLLILGAQFVVMVDASIVNVALARVQSSLGFSPAGVQAVVTAYATAFGGALILGGRIGDLVSHRRMFLIGMAGFVLTSAACGLAQDPTQLVIARAAQGLTAALLAPAALALLTTRFAEGPARNRALSQFAAISVLGFVGGLVLGGVLVDAFGWRAVFAINVPVGVTAVIAGIRALPPAARVPTRVDVLGAVLVTGAVALIVYAPSRGSESGFASPGFILPLAAGVVALALFVFWERRAKVPLVRLGMLRSRQLRTANLVMLTSGAMNGVGFLLSALYLQNGLGFSPALAGLGIAPMGLVGIVVGMLGSRVLGRLGVRITTTLATGLSAVAVALLALSMAPGGHYPLLLVGLIVMGLGFPLMSASSRVAASMGVADEEQGLAGGLGQTSFQVGTALGVAVLLTLAVDHSAGLGIPGPAATVAGYRLALLMMAAFGAAVAVLAGVGLRPTTREET</sequence>
<dbReference type="InterPro" id="IPR011701">
    <property type="entry name" value="MFS"/>
</dbReference>
<feature type="transmembrane region" description="Helical" evidence="7">
    <location>
        <begin position="450"/>
        <end position="470"/>
    </location>
</feature>
<evidence type="ECO:0000256" key="6">
    <source>
        <dbReference type="ARBA" id="ARBA00023136"/>
    </source>
</evidence>
<keyword evidence="10" id="KW-1185">Reference proteome</keyword>
<feature type="transmembrane region" description="Helical" evidence="7">
    <location>
        <begin position="369"/>
        <end position="388"/>
    </location>
</feature>
<feature type="domain" description="Major facilitator superfamily (MFS) profile" evidence="8">
    <location>
        <begin position="25"/>
        <end position="475"/>
    </location>
</feature>
<dbReference type="EMBL" id="JACHIR010000002">
    <property type="protein sequence ID" value="MBB5897008.1"/>
    <property type="molecule type" value="Genomic_DNA"/>
</dbReference>
<evidence type="ECO:0000313" key="9">
    <source>
        <dbReference type="EMBL" id="MBB5897008.1"/>
    </source>
</evidence>
<dbReference type="CDD" id="cd17321">
    <property type="entry name" value="MFS_MMR_MDR_like"/>
    <property type="match status" value="1"/>
</dbReference>
<dbReference type="PANTHER" id="PTHR42718:SF46">
    <property type="entry name" value="BLR6921 PROTEIN"/>
    <property type="match status" value="1"/>
</dbReference>
<dbReference type="RefSeq" id="WP_184869478.1">
    <property type="nucleotide sequence ID" value="NZ_JACHIR010000002.1"/>
</dbReference>
<dbReference type="AlphaFoldDB" id="A0A7W9NM60"/>
<evidence type="ECO:0000256" key="3">
    <source>
        <dbReference type="ARBA" id="ARBA00022475"/>
    </source>
</evidence>
<dbReference type="InterPro" id="IPR020846">
    <property type="entry name" value="MFS_dom"/>
</dbReference>
<accession>A0A7W9NM60</accession>
<gene>
    <name evidence="9" type="ORF">BJ998_008267</name>
</gene>
<reference evidence="9 10" key="1">
    <citation type="submission" date="2020-08" db="EMBL/GenBank/DDBJ databases">
        <title>Sequencing the genomes of 1000 actinobacteria strains.</title>
        <authorList>
            <person name="Klenk H.-P."/>
        </authorList>
    </citation>
    <scope>NUCLEOTIDE SEQUENCE [LARGE SCALE GENOMIC DNA]</scope>
    <source>
        <strain evidence="9 10">DSM 43851</strain>
    </source>
</reference>
<evidence type="ECO:0000256" key="7">
    <source>
        <dbReference type="SAM" id="Phobius"/>
    </source>
</evidence>
<feature type="transmembrane region" description="Helical" evidence="7">
    <location>
        <begin position="25"/>
        <end position="47"/>
    </location>
</feature>
<keyword evidence="6 7" id="KW-0472">Membrane</keyword>
<feature type="transmembrane region" description="Helical" evidence="7">
    <location>
        <begin position="178"/>
        <end position="200"/>
    </location>
</feature>
<keyword evidence="2" id="KW-0813">Transport</keyword>
<feature type="transmembrane region" description="Helical" evidence="7">
    <location>
        <begin position="59"/>
        <end position="79"/>
    </location>
</feature>
<evidence type="ECO:0000259" key="8">
    <source>
        <dbReference type="PROSITE" id="PS50850"/>
    </source>
</evidence>
<evidence type="ECO:0000256" key="5">
    <source>
        <dbReference type="ARBA" id="ARBA00022989"/>
    </source>
</evidence>
<feature type="transmembrane region" description="Helical" evidence="7">
    <location>
        <begin position="309"/>
        <end position="331"/>
    </location>
</feature>
<dbReference type="GO" id="GO:0005886">
    <property type="term" value="C:plasma membrane"/>
    <property type="evidence" value="ECO:0007669"/>
    <property type="project" value="UniProtKB-SubCell"/>
</dbReference>
<dbReference type="GO" id="GO:0022857">
    <property type="term" value="F:transmembrane transporter activity"/>
    <property type="evidence" value="ECO:0007669"/>
    <property type="project" value="InterPro"/>
</dbReference>
<dbReference type="PROSITE" id="PS50850">
    <property type="entry name" value="MFS"/>
    <property type="match status" value="1"/>
</dbReference>
<feature type="transmembrane region" description="Helical" evidence="7">
    <location>
        <begin position="91"/>
        <end position="110"/>
    </location>
</feature>
<evidence type="ECO:0000256" key="2">
    <source>
        <dbReference type="ARBA" id="ARBA00022448"/>
    </source>
</evidence>
<feature type="transmembrane region" description="Helical" evidence="7">
    <location>
        <begin position="280"/>
        <end position="303"/>
    </location>
</feature>
<evidence type="ECO:0000256" key="1">
    <source>
        <dbReference type="ARBA" id="ARBA00004651"/>
    </source>
</evidence>
<feature type="transmembrane region" description="Helical" evidence="7">
    <location>
        <begin position="116"/>
        <end position="138"/>
    </location>
</feature>
<evidence type="ECO:0000313" key="10">
    <source>
        <dbReference type="Proteomes" id="UP000585638"/>
    </source>
</evidence>
<proteinExistence type="predicted"/>
<dbReference type="SUPFAM" id="SSF103473">
    <property type="entry name" value="MFS general substrate transporter"/>
    <property type="match status" value="1"/>
</dbReference>
<comment type="caution">
    <text evidence="9">The sequence shown here is derived from an EMBL/GenBank/DDBJ whole genome shotgun (WGS) entry which is preliminary data.</text>
</comment>
<name>A0A7W9NM60_9PSEU</name>
<dbReference type="PANTHER" id="PTHR42718">
    <property type="entry name" value="MAJOR FACILITATOR SUPERFAMILY MULTIDRUG TRANSPORTER MFSC"/>
    <property type="match status" value="1"/>
</dbReference>
<keyword evidence="5 7" id="KW-1133">Transmembrane helix</keyword>
<feature type="transmembrane region" description="Helical" evidence="7">
    <location>
        <begin position="242"/>
        <end position="259"/>
    </location>
</feature>
<protein>
    <submittedName>
        <fullName evidence="9">MFS family permease</fullName>
    </submittedName>
</protein>
<keyword evidence="4 7" id="KW-0812">Transmembrane</keyword>